<organism evidence="1 2">
    <name type="scientific">Paenibacillus selenitireducens</name>
    <dbReference type="NCBI Taxonomy" id="1324314"/>
    <lineage>
        <taxon>Bacteria</taxon>
        <taxon>Bacillati</taxon>
        <taxon>Bacillota</taxon>
        <taxon>Bacilli</taxon>
        <taxon>Bacillales</taxon>
        <taxon>Paenibacillaceae</taxon>
        <taxon>Paenibacillus</taxon>
    </lineage>
</organism>
<protein>
    <recommendedName>
        <fullName evidence="3">YdhG-like domain-containing protein</fullName>
    </recommendedName>
</protein>
<evidence type="ECO:0000313" key="1">
    <source>
        <dbReference type="EMBL" id="OPA74792.1"/>
    </source>
</evidence>
<name>A0A1T2X4M6_9BACL</name>
<comment type="caution">
    <text evidence="1">The sequence shown here is derived from an EMBL/GenBank/DDBJ whole genome shotgun (WGS) entry which is preliminary data.</text>
</comment>
<dbReference type="AlphaFoldDB" id="A0A1T2X4M6"/>
<dbReference type="OrthoDB" id="6331972at2"/>
<sequence>MPNVDQFTQVFQGLKLILQQYAPEMDVKTNTDEVYYLNTHQINPIYKQITFFGSVQVKKNYVSYYLMPVYACPDLLQGISIGLQKRMQGKSCFNFKVVDEELFKELAVLTEKGYQAYLARGWV</sequence>
<gene>
    <name evidence="1" type="ORF">BVG16_22790</name>
</gene>
<dbReference type="EMBL" id="MSZX01000010">
    <property type="protein sequence ID" value="OPA74792.1"/>
    <property type="molecule type" value="Genomic_DNA"/>
</dbReference>
<accession>A0A1T2X4M6</accession>
<reference evidence="1 2" key="1">
    <citation type="submission" date="2017-01" db="EMBL/GenBank/DDBJ databases">
        <title>Genome analysis of Paenibacillus selenitrireducens ES3-24.</title>
        <authorList>
            <person name="Xu D."/>
            <person name="Yao R."/>
            <person name="Zheng S."/>
        </authorList>
    </citation>
    <scope>NUCLEOTIDE SEQUENCE [LARGE SCALE GENOMIC DNA]</scope>
    <source>
        <strain evidence="1 2">ES3-24</strain>
    </source>
</reference>
<proteinExistence type="predicted"/>
<keyword evidence="2" id="KW-1185">Reference proteome</keyword>
<dbReference type="STRING" id="1324314.BVG16_22790"/>
<evidence type="ECO:0000313" key="2">
    <source>
        <dbReference type="Proteomes" id="UP000190188"/>
    </source>
</evidence>
<dbReference type="Proteomes" id="UP000190188">
    <property type="component" value="Unassembled WGS sequence"/>
</dbReference>
<evidence type="ECO:0008006" key="3">
    <source>
        <dbReference type="Google" id="ProtNLM"/>
    </source>
</evidence>